<dbReference type="InterPro" id="IPR011042">
    <property type="entry name" value="6-blade_b-propeller_TolB-like"/>
</dbReference>
<feature type="repeat" description="NHL" evidence="2">
    <location>
        <begin position="333"/>
        <end position="376"/>
    </location>
</feature>
<dbReference type="GO" id="GO:0043161">
    <property type="term" value="P:proteasome-mediated ubiquitin-dependent protein catabolic process"/>
    <property type="evidence" value="ECO:0007669"/>
    <property type="project" value="TreeGrafter"/>
</dbReference>
<keyword evidence="3" id="KW-0175">Coiled coil</keyword>
<organism evidence="4 5">
    <name type="scientific">Ooceraea biroi</name>
    <name type="common">Clonal raider ant</name>
    <name type="synonym">Cerapachys biroi</name>
    <dbReference type="NCBI Taxonomy" id="2015173"/>
    <lineage>
        <taxon>Eukaryota</taxon>
        <taxon>Metazoa</taxon>
        <taxon>Ecdysozoa</taxon>
        <taxon>Arthropoda</taxon>
        <taxon>Hexapoda</taxon>
        <taxon>Insecta</taxon>
        <taxon>Pterygota</taxon>
        <taxon>Neoptera</taxon>
        <taxon>Endopterygota</taxon>
        <taxon>Hymenoptera</taxon>
        <taxon>Apocrita</taxon>
        <taxon>Aculeata</taxon>
        <taxon>Formicoidea</taxon>
        <taxon>Formicidae</taxon>
        <taxon>Dorylinae</taxon>
        <taxon>Ooceraea</taxon>
    </lineage>
</organism>
<evidence type="ECO:0000256" key="2">
    <source>
        <dbReference type="PROSITE-ProRule" id="PRU00504"/>
    </source>
</evidence>
<keyword evidence="5" id="KW-1185">Reference proteome</keyword>
<dbReference type="GO" id="GO:0008270">
    <property type="term" value="F:zinc ion binding"/>
    <property type="evidence" value="ECO:0007669"/>
    <property type="project" value="UniProtKB-KW"/>
</dbReference>
<name>A0A026WML4_OOCBI</name>
<feature type="repeat" description="NHL" evidence="2">
    <location>
        <begin position="299"/>
        <end position="329"/>
    </location>
</feature>
<gene>
    <name evidence="4" type="ORF">X777_02568</name>
</gene>
<dbReference type="Gene3D" id="2.120.10.30">
    <property type="entry name" value="TolB, C-terminal domain"/>
    <property type="match status" value="2"/>
</dbReference>
<protein>
    <submittedName>
        <fullName evidence="4">Tripartite motif-containing protein</fullName>
    </submittedName>
</protein>
<dbReference type="GO" id="GO:0000209">
    <property type="term" value="P:protein polyubiquitination"/>
    <property type="evidence" value="ECO:0007669"/>
    <property type="project" value="TreeGrafter"/>
</dbReference>
<evidence type="ECO:0000313" key="4">
    <source>
        <dbReference type="EMBL" id="EZA57317.1"/>
    </source>
</evidence>
<proteinExistence type="predicted"/>
<dbReference type="SUPFAM" id="SSF101898">
    <property type="entry name" value="NHL repeat"/>
    <property type="match status" value="1"/>
</dbReference>
<keyword evidence="1" id="KW-0677">Repeat</keyword>
<dbReference type="PANTHER" id="PTHR24104:SF48">
    <property type="entry name" value="PROTEIN WECH"/>
    <property type="match status" value="1"/>
</dbReference>
<dbReference type="PROSITE" id="PS51125">
    <property type="entry name" value="NHL"/>
    <property type="match status" value="4"/>
</dbReference>
<dbReference type="AlphaFoldDB" id="A0A026WML4"/>
<dbReference type="PANTHER" id="PTHR24104">
    <property type="entry name" value="E3 UBIQUITIN-PROTEIN LIGASE NHLRC1-RELATED"/>
    <property type="match status" value="1"/>
</dbReference>
<evidence type="ECO:0000313" key="5">
    <source>
        <dbReference type="Proteomes" id="UP000053097"/>
    </source>
</evidence>
<dbReference type="InterPro" id="IPR050952">
    <property type="entry name" value="TRIM-NHL_E3_ligases"/>
</dbReference>
<feature type="coiled-coil region" evidence="3">
    <location>
        <begin position="111"/>
        <end position="152"/>
    </location>
</feature>
<dbReference type="OMA" id="GRCDTHA"/>
<dbReference type="EMBL" id="KK107151">
    <property type="protein sequence ID" value="EZA57317.1"/>
    <property type="molecule type" value="Genomic_DNA"/>
</dbReference>
<evidence type="ECO:0000256" key="3">
    <source>
        <dbReference type="SAM" id="Coils"/>
    </source>
</evidence>
<evidence type="ECO:0000256" key="1">
    <source>
        <dbReference type="ARBA" id="ARBA00022737"/>
    </source>
</evidence>
<dbReference type="Pfam" id="PF01436">
    <property type="entry name" value="NHL"/>
    <property type="match status" value="2"/>
</dbReference>
<dbReference type="OrthoDB" id="342730at2759"/>
<dbReference type="Proteomes" id="UP000053097">
    <property type="component" value="Unassembled WGS sequence"/>
</dbReference>
<dbReference type="STRING" id="2015173.A0A026WML4"/>
<dbReference type="Pfam" id="PF17170">
    <property type="entry name" value="DUF5128"/>
    <property type="match status" value="1"/>
</dbReference>
<accession>A0A026WML4</accession>
<reference evidence="4 5" key="1">
    <citation type="journal article" date="2014" name="Curr. Biol.">
        <title>The genome of the clonal raider ant Cerapachys biroi.</title>
        <authorList>
            <person name="Oxley P.R."/>
            <person name="Ji L."/>
            <person name="Fetter-Pruneda I."/>
            <person name="McKenzie S.K."/>
            <person name="Li C."/>
            <person name="Hu H."/>
            <person name="Zhang G."/>
            <person name="Kronauer D.J."/>
        </authorList>
    </citation>
    <scope>NUCLEOTIDE SEQUENCE [LARGE SCALE GENOMIC DNA]</scope>
</reference>
<feature type="repeat" description="NHL" evidence="2">
    <location>
        <begin position="380"/>
        <end position="423"/>
    </location>
</feature>
<dbReference type="GO" id="GO:0061630">
    <property type="term" value="F:ubiquitin protein ligase activity"/>
    <property type="evidence" value="ECO:0007669"/>
    <property type="project" value="TreeGrafter"/>
</dbReference>
<sequence>MTDYKNDLCSTRLFYCQTCCKSVSAEAINVDCDPHCAHNHVTVDFMEFVNTVHRQAEDVMQQAWLGLDALTEDIENARLDIETLDQRTREAFNDVRLFSRRMWSAMEEKENKLFQQIIDAQQRKLEVLQEKYKNLNDDKVRLSQAMNALKQTVHYAQPCIIADNPDDGISRVLKSKDMVLAEIWQIRQNWKTRIGSDRSENWISFKGFDKNLLFAIANVGNVVLNDPGTIGDRRPNRDHTSSPLCFLNETITTGIPRGRPIPNYDHDIVLPYRNRTRLLIWSTEIMIVGNDGDRANLNNLCRPWGVICDTKHIFVSDRSNDRIQVYNQDGTFVRRFGSSGNGPGQFNRPAGITIDTWHRIIVADKDNHRIQIFTTEGEFVQVFGEKGEAFGQFLYPWDVTTNAAGQIAISDTRNQRVQLFSPQGQFLCVFGGKTMPNVMKELNSPRGLSFTPEGDLLVTDFNKQRMVLISHEFSRMRVINCEVVEEQTHTPLLRPQGVITDDKGNILVADSRHNCIQAFNSFGSLLFIFKPGPEVMGVPLSVAFLGDGRIAIVDDRDRVLLVRLENCQLPQKR</sequence>
<feature type="repeat" description="NHL" evidence="2">
    <location>
        <begin position="491"/>
        <end position="522"/>
    </location>
</feature>
<dbReference type="InterPro" id="IPR001258">
    <property type="entry name" value="NHL_repeat"/>
</dbReference>